<evidence type="ECO:0000313" key="2">
    <source>
        <dbReference type="EMBL" id="GMA36432.1"/>
    </source>
</evidence>
<feature type="region of interest" description="Disordered" evidence="1">
    <location>
        <begin position="167"/>
        <end position="197"/>
    </location>
</feature>
<feature type="compositionally biased region" description="Basic and acidic residues" evidence="1">
    <location>
        <begin position="176"/>
        <end position="186"/>
    </location>
</feature>
<name>A0ABQ6IEW0_9MICO</name>
<accession>A0ABQ6IEW0</accession>
<reference evidence="3" key="1">
    <citation type="journal article" date="2019" name="Int. J. Syst. Evol. Microbiol.">
        <title>The Global Catalogue of Microorganisms (GCM) 10K type strain sequencing project: providing services to taxonomists for standard genome sequencing and annotation.</title>
        <authorList>
            <consortium name="The Broad Institute Genomics Platform"/>
            <consortium name="The Broad Institute Genome Sequencing Center for Infectious Disease"/>
            <person name="Wu L."/>
            <person name="Ma J."/>
        </authorList>
    </citation>
    <scope>NUCLEOTIDE SEQUENCE [LARGE SCALE GENOMIC DNA]</scope>
    <source>
        <strain evidence="3">NBRC 112299</strain>
    </source>
</reference>
<gene>
    <name evidence="2" type="ORF">GCM10025876_26360</name>
</gene>
<evidence type="ECO:0008006" key="4">
    <source>
        <dbReference type="Google" id="ProtNLM"/>
    </source>
</evidence>
<dbReference type="Gene3D" id="2.60.120.260">
    <property type="entry name" value="Galactose-binding domain-like"/>
    <property type="match status" value="1"/>
</dbReference>
<organism evidence="2 3">
    <name type="scientific">Demequina litorisediminis</name>
    <dbReference type="NCBI Taxonomy" id="1849022"/>
    <lineage>
        <taxon>Bacteria</taxon>
        <taxon>Bacillati</taxon>
        <taxon>Actinomycetota</taxon>
        <taxon>Actinomycetes</taxon>
        <taxon>Micrococcales</taxon>
        <taxon>Demequinaceae</taxon>
        <taxon>Demequina</taxon>
    </lineage>
</organism>
<protein>
    <recommendedName>
        <fullName evidence="4">F5/8 type C domain-containing protein</fullName>
    </recommendedName>
</protein>
<sequence>MGASGLRLTFSTPGSYVKITNVTIPGDGPVSLCQGGEVSASFHQTEYSTLPATLACDGSASTAWSTWTQQGWRDAVDFTIQAATALRLDEVSFTASEGEIDSVSVVYQGTDGAWHGTTAQDAAVSPAGSASVVAFDPVVAIGLRITFATPGSYLKIPEARRRGYRRGRTGRYRRRGPGERRGRRVDPAVGNGYARGSRCDGHLGHIRRLDRDGERVRRGVGRRAGSGHDHGDLGSRCGARRRCRGDGPAVRVGPFRHLCEGRPGDI</sequence>
<proteinExistence type="predicted"/>
<keyword evidence="3" id="KW-1185">Reference proteome</keyword>
<evidence type="ECO:0000313" key="3">
    <source>
        <dbReference type="Proteomes" id="UP001157125"/>
    </source>
</evidence>
<dbReference type="Proteomes" id="UP001157125">
    <property type="component" value="Unassembled WGS sequence"/>
</dbReference>
<comment type="caution">
    <text evidence="2">The sequence shown here is derived from an EMBL/GenBank/DDBJ whole genome shotgun (WGS) entry which is preliminary data.</text>
</comment>
<feature type="region of interest" description="Disordered" evidence="1">
    <location>
        <begin position="210"/>
        <end position="246"/>
    </location>
</feature>
<dbReference type="EMBL" id="BSUN01000001">
    <property type="protein sequence ID" value="GMA36432.1"/>
    <property type="molecule type" value="Genomic_DNA"/>
</dbReference>
<evidence type="ECO:0000256" key="1">
    <source>
        <dbReference type="SAM" id="MobiDB-lite"/>
    </source>
</evidence>